<dbReference type="FunFam" id="3.60.130.10:FF:000007">
    <property type="entry name" value="Alpha-ketoglutarate-dependent taurine dioxygenase"/>
    <property type="match status" value="1"/>
</dbReference>
<dbReference type="InterPro" id="IPR051178">
    <property type="entry name" value="TfdA_dioxygenase"/>
</dbReference>
<comment type="caution">
    <text evidence="7">The sequence shown here is derived from an EMBL/GenBank/DDBJ whole genome shotgun (WGS) entry which is preliminary data.</text>
</comment>
<comment type="similarity">
    <text evidence="1">Belongs to the TfdA dioxygenase family.</text>
</comment>
<evidence type="ECO:0000313" key="7">
    <source>
        <dbReference type="EMBL" id="MDP9971149.1"/>
    </source>
</evidence>
<keyword evidence="2" id="KW-0479">Metal-binding</keyword>
<dbReference type="EMBL" id="JAUSRV010000005">
    <property type="protein sequence ID" value="MDP9971149.1"/>
    <property type="molecule type" value="Genomic_DNA"/>
</dbReference>
<evidence type="ECO:0000313" key="8">
    <source>
        <dbReference type="Proteomes" id="UP001224845"/>
    </source>
</evidence>
<dbReference type="RefSeq" id="WP_018903617.1">
    <property type="nucleotide sequence ID" value="NZ_CAXUQE020000001.1"/>
</dbReference>
<dbReference type="PANTHER" id="PTHR43779">
    <property type="entry name" value="DIOXYGENASE RV0097-RELATED"/>
    <property type="match status" value="1"/>
</dbReference>
<reference evidence="7" key="1">
    <citation type="submission" date="2023-07" db="EMBL/GenBank/DDBJ databases">
        <title>Sorghum-associated microbial communities from plants grown in Nebraska, USA.</title>
        <authorList>
            <person name="Schachtman D."/>
        </authorList>
    </citation>
    <scope>NUCLEOTIDE SEQUENCE</scope>
    <source>
        <strain evidence="7">DS3315</strain>
    </source>
</reference>
<dbReference type="Gene3D" id="3.60.130.10">
    <property type="entry name" value="Clavaminate synthase-like"/>
    <property type="match status" value="1"/>
</dbReference>
<dbReference type="EC" id="1.14.11.17" evidence="7"/>
<dbReference type="PANTHER" id="PTHR43779:SF3">
    <property type="entry name" value="(3R)-3-[(CARBOXYMETHYL)AMINO]FATTY ACID OXYGENASE_DECARBOXYLASE"/>
    <property type="match status" value="1"/>
</dbReference>
<evidence type="ECO:0000256" key="4">
    <source>
        <dbReference type="ARBA" id="ARBA00023002"/>
    </source>
</evidence>
<dbReference type="Pfam" id="PF02668">
    <property type="entry name" value="TauD"/>
    <property type="match status" value="1"/>
</dbReference>
<organism evidence="7 8">
    <name type="scientific">Variovorax paradoxus</name>
    <dbReference type="NCBI Taxonomy" id="34073"/>
    <lineage>
        <taxon>Bacteria</taxon>
        <taxon>Pseudomonadati</taxon>
        <taxon>Pseudomonadota</taxon>
        <taxon>Betaproteobacteria</taxon>
        <taxon>Burkholderiales</taxon>
        <taxon>Comamonadaceae</taxon>
        <taxon>Variovorax</taxon>
    </lineage>
</organism>
<protein>
    <submittedName>
        <fullName evidence="7">Taurine dioxygenase</fullName>
        <ecNumber evidence="7">1.14.11.17</ecNumber>
    </submittedName>
</protein>
<feature type="domain" description="TauD/TfdA-like" evidence="6">
    <location>
        <begin position="8"/>
        <end position="280"/>
    </location>
</feature>
<keyword evidence="4 7" id="KW-0560">Oxidoreductase</keyword>
<proteinExistence type="inferred from homology"/>
<keyword evidence="5" id="KW-0408">Iron</keyword>
<dbReference type="AlphaFoldDB" id="A0AAW8EFT2"/>
<gene>
    <name evidence="7" type="ORF">J2W39_002383</name>
</gene>
<name>A0AAW8EFT2_VARPD</name>
<evidence type="ECO:0000259" key="6">
    <source>
        <dbReference type="Pfam" id="PF02668"/>
    </source>
</evidence>
<keyword evidence="3 7" id="KW-0223">Dioxygenase</keyword>
<dbReference type="GO" id="GO:0046872">
    <property type="term" value="F:metal ion binding"/>
    <property type="evidence" value="ECO:0007669"/>
    <property type="project" value="UniProtKB-KW"/>
</dbReference>
<accession>A0AAW8EFT2</accession>
<dbReference type="InterPro" id="IPR042098">
    <property type="entry name" value="TauD-like_sf"/>
</dbReference>
<dbReference type="Proteomes" id="UP001224845">
    <property type="component" value="Unassembled WGS sequence"/>
</dbReference>
<evidence type="ECO:0000256" key="5">
    <source>
        <dbReference type="ARBA" id="ARBA00023004"/>
    </source>
</evidence>
<evidence type="ECO:0000256" key="2">
    <source>
        <dbReference type="ARBA" id="ARBA00022723"/>
    </source>
</evidence>
<evidence type="ECO:0000256" key="3">
    <source>
        <dbReference type="ARBA" id="ARBA00022964"/>
    </source>
</evidence>
<sequence>MTAPQHFEVRPFNAPVGAEIVGLDISKPINDEDFARIHRAHLDHHVLVFRNQQIAPAEHIEFSRRFGPLEIHVLHQFHLKNHPEILIVSNIKENGEPIGLGDAGVYWHSDISYKPQPSLGSLLHAQELPSEGGDTLFADQHLAWETLSPELQQRILPLKAEHSYLAKYEALRAKNPWRPKLSQEQIDQVAPAVQPVVRTHPETGRKALFVSEHFTTRIVGLPPQESDALLAELFAHGVKPQFVYRHQWAPHDLVFWDNRSLMHLAAGTPDHLRRRLNRTTIVGDTPF</sequence>
<dbReference type="SUPFAM" id="SSF51197">
    <property type="entry name" value="Clavaminate synthase-like"/>
    <property type="match status" value="1"/>
</dbReference>
<dbReference type="InterPro" id="IPR003819">
    <property type="entry name" value="TauD/TfdA-like"/>
</dbReference>
<dbReference type="GO" id="GO:0000908">
    <property type="term" value="F:taurine dioxygenase activity"/>
    <property type="evidence" value="ECO:0007669"/>
    <property type="project" value="UniProtKB-EC"/>
</dbReference>
<evidence type="ECO:0000256" key="1">
    <source>
        <dbReference type="ARBA" id="ARBA00005896"/>
    </source>
</evidence>